<organism evidence="1 2">
    <name type="scientific">Roseicyclus elongatus DSM 19469</name>
    <dbReference type="NCBI Taxonomy" id="1294273"/>
    <lineage>
        <taxon>Bacteria</taxon>
        <taxon>Pseudomonadati</taxon>
        <taxon>Pseudomonadota</taxon>
        <taxon>Alphaproteobacteria</taxon>
        <taxon>Rhodobacterales</taxon>
        <taxon>Roseobacteraceae</taxon>
        <taxon>Roseicyclus</taxon>
    </lineage>
</organism>
<dbReference type="SUPFAM" id="SSF51197">
    <property type="entry name" value="Clavaminate synthase-like"/>
    <property type="match status" value="1"/>
</dbReference>
<name>W8S4K7_9RHOB</name>
<dbReference type="STRING" id="1294273.roselon_02849"/>
<dbReference type="Proteomes" id="UP000019593">
    <property type="component" value="Chromosome"/>
</dbReference>
<dbReference type="Gene3D" id="2.60.120.620">
    <property type="entry name" value="q2cbj1_9rhob like domain"/>
    <property type="match status" value="1"/>
</dbReference>
<reference evidence="1 2" key="1">
    <citation type="submission" date="2013-03" db="EMBL/GenBank/DDBJ databases">
        <authorList>
            <person name="Fiebig A."/>
            <person name="Goeker M."/>
            <person name="Klenk H.-P.P."/>
        </authorList>
    </citation>
    <scope>NUCLEOTIDE SEQUENCE [LARGE SCALE GENOMIC DNA]</scope>
    <source>
        <strain evidence="2">DSM 19469</strain>
    </source>
</reference>
<dbReference type="eggNOG" id="ENOG502Z92P">
    <property type="taxonomic scope" value="Bacteria"/>
</dbReference>
<sequence length="250" mass="27325">MFDPAPSVAAWVAAARPAALRVAQDPQQRSTWLRHGATWFVGVDALPNDARGCVADGPPLRCVALQTAQRVTGVGDLHQAQVSVTYPGYPGRDPGEGDAAHRFRRDRDGAHLDGLLPLGPARRRHLVEPHAYILGLPLTEAAPDAAPLVVWEGSHHLIRSMLIRALRDLRPEAWPQVDLTEVYHATRRAVFETCPRRVIHSPPGGALLLHRMTIHGVAPWQPGAKADPSGRMIAYFRPQFSGFGDYLAVD</sequence>
<dbReference type="PATRIC" id="fig|1294273.3.peg.2812"/>
<protein>
    <recommendedName>
        <fullName evidence="3">Phytanoyl-CoA dioxygenase</fullName>
    </recommendedName>
</protein>
<evidence type="ECO:0000313" key="1">
    <source>
        <dbReference type="EMBL" id="AHM05147.1"/>
    </source>
</evidence>
<dbReference type="AlphaFoldDB" id="W8S4K7"/>
<accession>W8S4K7</accession>
<keyword evidence="2" id="KW-1185">Reference proteome</keyword>
<evidence type="ECO:0008006" key="3">
    <source>
        <dbReference type="Google" id="ProtNLM"/>
    </source>
</evidence>
<dbReference type="KEGG" id="red:roselon_02849"/>
<dbReference type="HOGENOM" id="CLU_1053142_0_0_5"/>
<dbReference type="EMBL" id="CP004372">
    <property type="protein sequence ID" value="AHM05147.1"/>
    <property type="molecule type" value="Genomic_DNA"/>
</dbReference>
<evidence type="ECO:0000313" key="2">
    <source>
        <dbReference type="Proteomes" id="UP000019593"/>
    </source>
</evidence>
<proteinExistence type="predicted"/>
<gene>
    <name evidence="1" type="ORF">roselon_02849</name>
</gene>